<reference evidence="3" key="1">
    <citation type="submission" date="2025-08" db="UniProtKB">
        <authorList>
            <consortium name="RefSeq"/>
        </authorList>
    </citation>
    <scope>IDENTIFICATION</scope>
</reference>
<dbReference type="KEGG" id="dci:103518701"/>
<evidence type="ECO:0000313" key="3">
    <source>
        <dbReference type="RefSeq" id="XP_017303393.1"/>
    </source>
</evidence>
<gene>
    <name evidence="3" type="primary">LOC103518701</name>
</gene>
<protein>
    <submittedName>
        <fullName evidence="3">Uncharacterized protein LOC103518701 isoform X1</fullName>
    </submittedName>
</protein>
<dbReference type="GeneID" id="103518701"/>
<feature type="transmembrane region" description="Helical" evidence="1">
    <location>
        <begin position="109"/>
        <end position="139"/>
    </location>
</feature>
<dbReference type="STRING" id="121845.A0A1S4EMI9"/>
<keyword evidence="1" id="KW-0812">Transmembrane</keyword>
<name>A0A1S4EMI9_DIACI</name>
<dbReference type="Proteomes" id="UP000079169">
    <property type="component" value="Unplaced"/>
</dbReference>
<keyword evidence="1" id="KW-1133">Transmembrane helix</keyword>
<organism evidence="2 3">
    <name type="scientific">Diaphorina citri</name>
    <name type="common">Asian citrus psyllid</name>
    <dbReference type="NCBI Taxonomy" id="121845"/>
    <lineage>
        <taxon>Eukaryota</taxon>
        <taxon>Metazoa</taxon>
        <taxon>Ecdysozoa</taxon>
        <taxon>Arthropoda</taxon>
        <taxon>Hexapoda</taxon>
        <taxon>Insecta</taxon>
        <taxon>Pterygota</taxon>
        <taxon>Neoptera</taxon>
        <taxon>Paraneoptera</taxon>
        <taxon>Hemiptera</taxon>
        <taxon>Sternorrhyncha</taxon>
        <taxon>Psylloidea</taxon>
        <taxon>Psyllidae</taxon>
        <taxon>Diaphorininae</taxon>
        <taxon>Diaphorina</taxon>
    </lineage>
</organism>
<sequence length="177" mass="20211">MNCEPFQKQNFLERLAYTCPRPLIDSASQSYCCYHKSGEPYCCTFLEMIGLQRRSMDCKPWSNKNIIDQVIYTCPKPFVNTDAQAYCCYDKDGNSYCCELPEFLASTTAYLIVFLLIVLLVTSLISCVCCLCCPCCCLYKRRQSGGKSSVQVCTRDVRAEVFLKLGKVYILICKLYL</sequence>
<keyword evidence="1" id="KW-0472">Membrane</keyword>
<evidence type="ECO:0000256" key="1">
    <source>
        <dbReference type="SAM" id="Phobius"/>
    </source>
</evidence>
<evidence type="ECO:0000313" key="2">
    <source>
        <dbReference type="Proteomes" id="UP000079169"/>
    </source>
</evidence>
<accession>A0A1S4EMI9</accession>
<keyword evidence="2" id="KW-1185">Reference proteome</keyword>
<proteinExistence type="predicted"/>
<dbReference type="PaxDb" id="121845-A0A1S4EMI9"/>
<dbReference type="RefSeq" id="XP_017303393.1">
    <property type="nucleotide sequence ID" value="XM_017447904.2"/>
</dbReference>
<dbReference type="AlphaFoldDB" id="A0A1S4EMI9"/>